<keyword evidence="1" id="KW-0442">Lipid degradation</keyword>
<evidence type="ECO:0000256" key="2">
    <source>
        <dbReference type="ARBA" id="ARBA00023098"/>
    </source>
</evidence>
<evidence type="ECO:0000256" key="1">
    <source>
        <dbReference type="ARBA" id="ARBA00022963"/>
    </source>
</evidence>
<proteinExistence type="predicted"/>
<dbReference type="InterPro" id="IPR029058">
    <property type="entry name" value="AB_hydrolase_fold"/>
</dbReference>
<keyword evidence="5" id="KW-1185">Reference proteome</keyword>
<evidence type="ECO:0000313" key="4">
    <source>
        <dbReference type="EMBL" id="RPJ68422.1"/>
    </source>
</evidence>
<evidence type="ECO:0000259" key="3">
    <source>
        <dbReference type="Pfam" id="PF00561"/>
    </source>
</evidence>
<dbReference type="Proteomes" id="UP000275281">
    <property type="component" value="Unassembled WGS sequence"/>
</dbReference>
<gene>
    <name evidence="4" type="ORF">DRW07_03165</name>
</gene>
<organism evidence="4 5">
    <name type="scientific">Alteromonas sediminis</name>
    <dbReference type="NCBI Taxonomy" id="2259342"/>
    <lineage>
        <taxon>Bacteria</taxon>
        <taxon>Pseudomonadati</taxon>
        <taxon>Pseudomonadota</taxon>
        <taxon>Gammaproteobacteria</taxon>
        <taxon>Alteromonadales</taxon>
        <taxon>Alteromonadaceae</taxon>
        <taxon>Alteromonas/Salinimonas group</taxon>
        <taxon>Alteromonas</taxon>
    </lineage>
</organism>
<sequence length="300" mass="33041">MTMKIIKTNEKKLGKHAATVYHLQSPREGYLAVTHLPVEDAKGAIVMLPGMFSNRKFWISDKGIGLAGFLADAGYTCWIVDRRGMGDAAQALRDQQTLFNAMEVDLPAVQTLLKQKGHDSAYYMGHSFGGVINGISIANGYLKADGVAGLINFSSQLTVGKTFLNKPYSALIYGITGIIGYWPSRFFKMGPENESKHVMRDSCRLVEWAKGQDKASFWRGFEQITCPVLAFGSVGDSVDPPAGCEAFIAPMGSSNKQFTLLGKAYGHRKDYDHVGMLVSKEAQQEVWPMVLAWLDKLTEK</sequence>
<keyword evidence="2" id="KW-0443">Lipid metabolism</keyword>
<comment type="caution">
    <text evidence="4">The sequence shown here is derived from an EMBL/GenBank/DDBJ whole genome shotgun (WGS) entry which is preliminary data.</text>
</comment>
<name>A0A3N5Y3E2_9ALTE</name>
<accession>A0A3N5Y3E2</accession>
<dbReference type="Gene3D" id="3.40.50.1820">
    <property type="entry name" value="alpha/beta hydrolase"/>
    <property type="match status" value="1"/>
</dbReference>
<evidence type="ECO:0000313" key="5">
    <source>
        <dbReference type="Proteomes" id="UP000275281"/>
    </source>
</evidence>
<dbReference type="SUPFAM" id="SSF53474">
    <property type="entry name" value="alpha/beta-Hydrolases"/>
    <property type="match status" value="1"/>
</dbReference>
<protein>
    <submittedName>
        <fullName evidence="4">Alpha/beta fold hydrolase</fullName>
    </submittedName>
</protein>
<dbReference type="GO" id="GO:0016042">
    <property type="term" value="P:lipid catabolic process"/>
    <property type="evidence" value="ECO:0007669"/>
    <property type="project" value="UniProtKB-KW"/>
</dbReference>
<dbReference type="PANTHER" id="PTHR11005">
    <property type="entry name" value="LYSOSOMAL ACID LIPASE-RELATED"/>
    <property type="match status" value="1"/>
</dbReference>
<dbReference type="EMBL" id="RPOK01000001">
    <property type="protein sequence ID" value="RPJ68422.1"/>
    <property type="molecule type" value="Genomic_DNA"/>
</dbReference>
<dbReference type="AlphaFoldDB" id="A0A3N5Y3E2"/>
<dbReference type="InterPro" id="IPR000073">
    <property type="entry name" value="AB_hydrolase_1"/>
</dbReference>
<dbReference type="Pfam" id="PF00561">
    <property type="entry name" value="Abhydrolase_1"/>
    <property type="match status" value="1"/>
</dbReference>
<feature type="domain" description="AB hydrolase-1" evidence="3">
    <location>
        <begin position="44"/>
        <end position="132"/>
    </location>
</feature>
<dbReference type="RefSeq" id="WP_124026423.1">
    <property type="nucleotide sequence ID" value="NZ_JBHRSN010000005.1"/>
</dbReference>
<reference evidence="4 5" key="1">
    <citation type="submission" date="2018-11" db="EMBL/GenBank/DDBJ databases">
        <authorList>
            <person name="Ye M.-Q."/>
            <person name="Du Z.-J."/>
        </authorList>
    </citation>
    <scope>NUCLEOTIDE SEQUENCE [LARGE SCALE GENOMIC DNA]</scope>
    <source>
        <strain evidence="4 5">U0105</strain>
    </source>
</reference>
<dbReference type="GO" id="GO:0016787">
    <property type="term" value="F:hydrolase activity"/>
    <property type="evidence" value="ECO:0007669"/>
    <property type="project" value="UniProtKB-KW"/>
</dbReference>
<dbReference type="OrthoDB" id="5758827at2"/>
<keyword evidence="4" id="KW-0378">Hydrolase</keyword>